<feature type="domain" description="ATP-grasp" evidence="5">
    <location>
        <begin position="116"/>
        <end position="316"/>
    </location>
</feature>
<evidence type="ECO:0000313" key="7">
    <source>
        <dbReference type="Proteomes" id="UP000028492"/>
    </source>
</evidence>
<dbReference type="Proteomes" id="UP000028492">
    <property type="component" value="Chromosome"/>
</dbReference>
<dbReference type="HOGENOM" id="CLU_029016_6_2_11"/>
<accession>A0A075UWJ8</accession>
<dbReference type="Gene3D" id="3.30.470.20">
    <property type="entry name" value="ATP-grasp fold, B domain"/>
    <property type="match status" value="1"/>
</dbReference>
<organism evidence="6 7">
    <name type="scientific">Amycolatopsis japonica</name>
    <dbReference type="NCBI Taxonomy" id="208439"/>
    <lineage>
        <taxon>Bacteria</taxon>
        <taxon>Bacillati</taxon>
        <taxon>Actinomycetota</taxon>
        <taxon>Actinomycetes</taxon>
        <taxon>Pseudonocardiales</taxon>
        <taxon>Pseudonocardiaceae</taxon>
        <taxon>Amycolatopsis</taxon>
        <taxon>Amycolatopsis japonica group</taxon>
    </lineage>
</organism>
<gene>
    <name evidence="6" type="ORF">AJAP_19635</name>
</gene>
<dbReference type="InterPro" id="IPR052032">
    <property type="entry name" value="ATP-dep_AA_Ligase"/>
</dbReference>
<dbReference type="Gene3D" id="3.40.50.20">
    <property type="match status" value="1"/>
</dbReference>
<dbReference type="SUPFAM" id="SSF56059">
    <property type="entry name" value="Glutathione synthetase ATP-binding domain-like"/>
    <property type="match status" value="1"/>
</dbReference>
<evidence type="ECO:0000259" key="5">
    <source>
        <dbReference type="PROSITE" id="PS50975"/>
    </source>
</evidence>
<dbReference type="InterPro" id="IPR011761">
    <property type="entry name" value="ATP-grasp"/>
</dbReference>
<dbReference type="GO" id="GO:0016874">
    <property type="term" value="F:ligase activity"/>
    <property type="evidence" value="ECO:0007669"/>
    <property type="project" value="UniProtKB-KW"/>
</dbReference>
<dbReference type="STRING" id="208439.AJAP_19635"/>
<dbReference type="EMBL" id="CP008953">
    <property type="protein sequence ID" value="AIG76789.1"/>
    <property type="molecule type" value="Genomic_DNA"/>
</dbReference>
<dbReference type="PANTHER" id="PTHR43585:SF2">
    <property type="entry name" value="ATP-GRASP ENZYME FSQD"/>
    <property type="match status" value="1"/>
</dbReference>
<dbReference type="Gene3D" id="3.30.1490.20">
    <property type="entry name" value="ATP-grasp fold, A domain"/>
    <property type="match status" value="1"/>
</dbReference>
<dbReference type="RefSeq" id="WP_063777813.1">
    <property type="nucleotide sequence ID" value="NZ_CP008953.1"/>
</dbReference>
<evidence type="ECO:0000256" key="3">
    <source>
        <dbReference type="ARBA" id="ARBA00022840"/>
    </source>
</evidence>
<keyword evidence="7" id="KW-1185">Reference proteome</keyword>
<reference evidence="6 7" key="1">
    <citation type="journal article" date="2014" name="J. Biotechnol.">
        <title>Complete genome sequence of the actinobacterium Amycolatopsis japonica MG417-CF17(T) (=DSM 44213T) producing (S,S)-N,N'-ethylenediaminedisuccinic acid.</title>
        <authorList>
            <person name="Stegmann E."/>
            <person name="Albersmeier A."/>
            <person name="Spohn M."/>
            <person name="Gert H."/>
            <person name="Weber T."/>
            <person name="Wohlleben W."/>
            <person name="Kalinowski J."/>
            <person name="Ruckert C."/>
        </authorList>
    </citation>
    <scope>NUCLEOTIDE SEQUENCE [LARGE SCALE GENOMIC DNA]</scope>
    <source>
        <strain evidence="7">MG417-CF17 (DSM 44213)</strain>
    </source>
</reference>
<dbReference type="GO" id="GO:0005524">
    <property type="term" value="F:ATP binding"/>
    <property type="evidence" value="ECO:0007669"/>
    <property type="project" value="UniProtKB-UniRule"/>
</dbReference>
<name>A0A075UWJ8_9PSEU</name>
<sequence>MSSERPRLLLIASGWQVFREYLLRSIGTRFRVHLFHTAEPTWEREYITGWTVLPSTIDGPAMAREALRLNDAGPFDGVLCWDEGRIHATAHVAEALGLRCGDPAMIWRLRDKAQTRAALAEAGVPQPRSVKVGTLAQALAAAEEVGYPAILKPRGLGASLGVVRVDSPERLREMFAFTRDTKAPDPVVYASDHPVLVEQCVTGEEVSIDSVVADGKVTPLFLARKVVGFPPYAEEVGHYVDADDPLLTDTAFTSILQATHTALGFRDGWTHTEYMLTGTGPKLIEVNGRLGGDLIPYLGELATGIDPGVLAAAAACGHPLDVRPTRRRVAGIRFCYVDRDDTTIAAIRFDPATLPSNLDQAVTIAQPGAVMSPPPKGTVWGRVAYVTAVADSIAECARTLDAAQASLRITTSPLEESLGRPVIALGDEERPLGRNVG</sequence>
<keyword evidence="1" id="KW-0436">Ligase</keyword>
<dbReference type="eggNOG" id="COG0151">
    <property type="taxonomic scope" value="Bacteria"/>
</dbReference>
<dbReference type="InterPro" id="IPR013815">
    <property type="entry name" value="ATP_grasp_subdomain_1"/>
</dbReference>
<dbReference type="Pfam" id="PF13535">
    <property type="entry name" value="ATP-grasp_4"/>
    <property type="match status" value="1"/>
</dbReference>
<evidence type="ECO:0000256" key="1">
    <source>
        <dbReference type="ARBA" id="ARBA00022598"/>
    </source>
</evidence>
<keyword evidence="2 4" id="KW-0547">Nucleotide-binding</keyword>
<dbReference type="GO" id="GO:0046872">
    <property type="term" value="F:metal ion binding"/>
    <property type="evidence" value="ECO:0007669"/>
    <property type="project" value="InterPro"/>
</dbReference>
<evidence type="ECO:0000256" key="4">
    <source>
        <dbReference type="PROSITE-ProRule" id="PRU00409"/>
    </source>
</evidence>
<evidence type="ECO:0000256" key="2">
    <source>
        <dbReference type="ARBA" id="ARBA00022741"/>
    </source>
</evidence>
<protein>
    <recommendedName>
        <fullName evidence="5">ATP-grasp domain-containing protein</fullName>
    </recommendedName>
</protein>
<proteinExistence type="predicted"/>
<dbReference type="PANTHER" id="PTHR43585">
    <property type="entry name" value="FUMIPYRROLE BIOSYNTHESIS PROTEIN C"/>
    <property type="match status" value="1"/>
</dbReference>
<keyword evidence="3 4" id="KW-0067">ATP-binding</keyword>
<dbReference type="PROSITE" id="PS50975">
    <property type="entry name" value="ATP_GRASP"/>
    <property type="match status" value="1"/>
</dbReference>
<evidence type="ECO:0000313" key="6">
    <source>
        <dbReference type="EMBL" id="AIG76789.1"/>
    </source>
</evidence>
<dbReference type="AlphaFoldDB" id="A0A075UWJ8"/>
<dbReference type="SMART" id="SM01209">
    <property type="entry name" value="GARS_A"/>
    <property type="match status" value="1"/>
</dbReference>
<dbReference type="KEGG" id="aja:AJAP_19635"/>